<keyword evidence="5" id="KW-0560">Oxidoreductase</keyword>
<keyword evidence="7" id="KW-0503">Monooxygenase</keyword>
<dbReference type="Proteomes" id="UP000436088">
    <property type="component" value="Unassembled WGS sequence"/>
</dbReference>
<dbReference type="PANTHER" id="PTHR47944:SF18">
    <property type="entry name" value="FLAVONOID 3'-MONOOXYGENASE"/>
    <property type="match status" value="1"/>
</dbReference>
<keyword evidence="3" id="KW-0349">Heme</keyword>
<feature type="transmembrane region" description="Helical" evidence="8">
    <location>
        <begin position="6"/>
        <end position="22"/>
    </location>
</feature>
<sequence>MGTFVLYFLLSAVCLYFVFITLRKRNRVPLPPGPKPWPILWVLCQSLRPSHAPKVGVRGCCCGGVCFHGGSVLEEIRVLVRALASAKTKVNLGQLLHLCNVNALGRVMMGKRVFGDCSGAADPQADEFKLMVAELLELSGVFNIGDFIPALEWLDLQGVQGKMKKFDKFLSGILEEHKIKNGADDGKVKQHGFIKVPPSWSTYGPLVVTLTSETTRSSFNPRDSYLAAKSRMLTLRAMISKLYRLCMPLTGNFADGLLPEKLNMEEGPGLSLHRMEPLMVHPRPEFSKHAYSTRSSHES</sequence>
<evidence type="ECO:0000313" key="9">
    <source>
        <dbReference type="EMBL" id="KAE8725652.1"/>
    </source>
</evidence>
<keyword evidence="8" id="KW-0472">Membrane</keyword>
<keyword evidence="8 9" id="KW-0812">Transmembrane</keyword>
<evidence type="ECO:0000256" key="2">
    <source>
        <dbReference type="ARBA" id="ARBA00010617"/>
    </source>
</evidence>
<evidence type="ECO:0000256" key="8">
    <source>
        <dbReference type="SAM" id="Phobius"/>
    </source>
</evidence>
<keyword evidence="10" id="KW-1185">Reference proteome</keyword>
<organism evidence="9 10">
    <name type="scientific">Hibiscus syriacus</name>
    <name type="common">Rose of Sharon</name>
    <dbReference type="NCBI Taxonomy" id="106335"/>
    <lineage>
        <taxon>Eukaryota</taxon>
        <taxon>Viridiplantae</taxon>
        <taxon>Streptophyta</taxon>
        <taxon>Embryophyta</taxon>
        <taxon>Tracheophyta</taxon>
        <taxon>Spermatophyta</taxon>
        <taxon>Magnoliopsida</taxon>
        <taxon>eudicotyledons</taxon>
        <taxon>Gunneridae</taxon>
        <taxon>Pentapetalae</taxon>
        <taxon>rosids</taxon>
        <taxon>malvids</taxon>
        <taxon>Malvales</taxon>
        <taxon>Malvaceae</taxon>
        <taxon>Malvoideae</taxon>
        <taxon>Hibiscus</taxon>
    </lineage>
</organism>
<evidence type="ECO:0000256" key="1">
    <source>
        <dbReference type="ARBA" id="ARBA00001971"/>
    </source>
</evidence>
<comment type="similarity">
    <text evidence="2">Belongs to the cytochrome P450 family.</text>
</comment>
<dbReference type="GO" id="GO:0020037">
    <property type="term" value="F:heme binding"/>
    <property type="evidence" value="ECO:0007669"/>
    <property type="project" value="InterPro"/>
</dbReference>
<reference evidence="9" key="1">
    <citation type="submission" date="2019-09" db="EMBL/GenBank/DDBJ databases">
        <title>Draft genome information of white flower Hibiscus syriacus.</title>
        <authorList>
            <person name="Kim Y.-M."/>
        </authorList>
    </citation>
    <scope>NUCLEOTIDE SEQUENCE [LARGE SCALE GENOMIC DNA]</scope>
    <source>
        <strain evidence="9">YM2019G1</strain>
    </source>
</reference>
<dbReference type="GO" id="GO:0004497">
    <property type="term" value="F:monooxygenase activity"/>
    <property type="evidence" value="ECO:0007669"/>
    <property type="project" value="UniProtKB-KW"/>
</dbReference>
<name>A0A6A3CEL3_HIBSY</name>
<accession>A0A6A3CEL3</accession>
<evidence type="ECO:0000256" key="6">
    <source>
        <dbReference type="ARBA" id="ARBA00023004"/>
    </source>
</evidence>
<dbReference type="Gene3D" id="1.10.630.10">
    <property type="entry name" value="Cytochrome P450"/>
    <property type="match status" value="1"/>
</dbReference>
<keyword evidence="8" id="KW-1133">Transmembrane helix</keyword>
<dbReference type="PANTHER" id="PTHR47944">
    <property type="entry name" value="CYTOCHROME P450 98A9"/>
    <property type="match status" value="1"/>
</dbReference>
<evidence type="ECO:0000256" key="5">
    <source>
        <dbReference type="ARBA" id="ARBA00023002"/>
    </source>
</evidence>
<dbReference type="GO" id="GO:0016705">
    <property type="term" value="F:oxidoreductase activity, acting on paired donors, with incorporation or reduction of molecular oxygen"/>
    <property type="evidence" value="ECO:0007669"/>
    <property type="project" value="InterPro"/>
</dbReference>
<protein>
    <submittedName>
        <fullName evidence="9">Transmembrane protein adipocyte-associated 1 isoform 1</fullName>
    </submittedName>
</protein>
<gene>
    <name evidence="9" type="ORF">F3Y22_tig00008276pilonHSYRG00026</name>
</gene>
<dbReference type="SUPFAM" id="SSF48264">
    <property type="entry name" value="Cytochrome P450"/>
    <property type="match status" value="1"/>
</dbReference>
<keyword evidence="4" id="KW-0479">Metal-binding</keyword>
<dbReference type="InterPro" id="IPR036396">
    <property type="entry name" value="Cyt_P450_sf"/>
</dbReference>
<evidence type="ECO:0000256" key="7">
    <source>
        <dbReference type="ARBA" id="ARBA00023033"/>
    </source>
</evidence>
<evidence type="ECO:0000256" key="4">
    <source>
        <dbReference type="ARBA" id="ARBA00022723"/>
    </source>
</evidence>
<evidence type="ECO:0000313" key="10">
    <source>
        <dbReference type="Proteomes" id="UP000436088"/>
    </source>
</evidence>
<comment type="caution">
    <text evidence="9">The sequence shown here is derived from an EMBL/GenBank/DDBJ whole genome shotgun (WGS) entry which is preliminary data.</text>
</comment>
<dbReference type="EMBL" id="VEPZ02000410">
    <property type="protein sequence ID" value="KAE8725652.1"/>
    <property type="molecule type" value="Genomic_DNA"/>
</dbReference>
<comment type="cofactor">
    <cofactor evidence="1">
        <name>heme</name>
        <dbReference type="ChEBI" id="CHEBI:30413"/>
    </cofactor>
</comment>
<dbReference type="AlphaFoldDB" id="A0A6A3CEL3"/>
<dbReference type="GO" id="GO:0005506">
    <property type="term" value="F:iron ion binding"/>
    <property type="evidence" value="ECO:0007669"/>
    <property type="project" value="InterPro"/>
</dbReference>
<evidence type="ECO:0000256" key="3">
    <source>
        <dbReference type="ARBA" id="ARBA00022617"/>
    </source>
</evidence>
<proteinExistence type="inferred from homology"/>
<keyword evidence="6" id="KW-0408">Iron</keyword>